<dbReference type="OrthoDB" id="4587016at2759"/>
<sequence length="593" mass="67797">MAYTYQPLDKGTQIRLLEIQPLRVTTKSPFSLQTYNLSHLPSFEAISYTWGSSDLDKSIICNGKRLPVTSNCATMLHYLRLEAAWARRVWIDQICVNQKDIPERNDQVVLMTEIYSRAQQVIAWLGESSEIEKKCLALVAKVDINSVRYDSKSLIMGIRSVTDEALEEAKRKIDDIEMLLAGDGWAQQTLKGILDRPYFYRMWILQEATVARRVTVKCGKCSIDMQCLMDLADFMIRWLWLGAPDYLHIISSLHTFRSKYRTYGTLDADSFEELFFRTREYRATDLRDKIYALRGVCRNLRENTQPPDYSKSDVEVYIEAARASITTEQGRLTMLSEARSPRHGADLPTWCPDYGGPVWIDGAPVDPSTTLREKSKRPSSLPIIDGRRLVVRGKIVDSIAKISEAAKRRVAGDLRLVPAFETWRSWLSFMQPASSSYGDESIHMAFWRTLFNDTEGHLTPQAVLKDEKAMRSLTYVEALHARLMEIEPGEEPKLADWLVKRRELYFDVVAAVVRNIGSRACITNEKFFGLVPDYAEVGDLVVYLQGAEKLQLLRPRDPTRRIFSLVKTCYIHGLANGERYPSEDSDLTEIVVV</sequence>
<dbReference type="EMBL" id="LKEB01000048">
    <property type="protein sequence ID" value="ROW03892.1"/>
    <property type="molecule type" value="Genomic_DNA"/>
</dbReference>
<dbReference type="PANTHER" id="PTHR24148">
    <property type="entry name" value="ANKYRIN REPEAT DOMAIN-CONTAINING PROTEIN 39 HOMOLOG-RELATED"/>
    <property type="match status" value="1"/>
</dbReference>
<proteinExistence type="predicted"/>
<dbReference type="PANTHER" id="PTHR24148:SF73">
    <property type="entry name" value="HET DOMAIN PROTEIN (AFU_ORTHOLOGUE AFUA_8G01020)"/>
    <property type="match status" value="1"/>
</dbReference>
<gene>
    <name evidence="2" type="ORF">VPNG_07294</name>
</gene>
<dbReference type="InterPro" id="IPR010730">
    <property type="entry name" value="HET"/>
</dbReference>
<accession>A0A423WL06</accession>
<organism evidence="2 3">
    <name type="scientific">Cytospora leucostoma</name>
    <dbReference type="NCBI Taxonomy" id="1230097"/>
    <lineage>
        <taxon>Eukaryota</taxon>
        <taxon>Fungi</taxon>
        <taxon>Dikarya</taxon>
        <taxon>Ascomycota</taxon>
        <taxon>Pezizomycotina</taxon>
        <taxon>Sordariomycetes</taxon>
        <taxon>Sordariomycetidae</taxon>
        <taxon>Diaporthales</taxon>
        <taxon>Cytosporaceae</taxon>
        <taxon>Cytospora</taxon>
    </lineage>
</organism>
<dbReference type="InParanoid" id="A0A423WL06"/>
<evidence type="ECO:0000313" key="3">
    <source>
        <dbReference type="Proteomes" id="UP000285146"/>
    </source>
</evidence>
<name>A0A423WL06_9PEZI</name>
<evidence type="ECO:0000259" key="1">
    <source>
        <dbReference type="Pfam" id="PF06985"/>
    </source>
</evidence>
<comment type="caution">
    <text evidence="2">The sequence shown here is derived from an EMBL/GenBank/DDBJ whole genome shotgun (WGS) entry which is preliminary data.</text>
</comment>
<dbReference type="Proteomes" id="UP000285146">
    <property type="component" value="Unassembled WGS sequence"/>
</dbReference>
<protein>
    <recommendedName>
        <fullName evidence="1">Heterokaryon incompatibility domain-containing protein</fullName>
    </recommendedName>
</protein>
<reference evidence="2 3" key="1">
    <citation type="submission" date="2015-09" db="EMBL/GenBank/DDBJ databases">
        <title>Host preference determinants of Valsa canker pathogens revealed by comparative genomics.</title>
        <authorList>
            <person name="Yin Z."/>
            <person name="Huang L."/>
        </authorList>
    </citation>
    <scope>NUCLEOTIDE SEQUENCE [LARGE SCALE GENOMIC DNA]</scope>
    <source>
        <strain evidence="2 3">SXYLt</strain>
    </source>
</reference>
<keyword evidence="3" id="KW-1185">Reference proteome</keyword>
<dbReference type="InterPro" id="IPR052895">
    <property type="entry name" value="HetReg/Transcr_Mod"/>
</dbReference>
<dbReference type="STRING" id="1230097.A0A423WL06"/>
<dbReference type="AlphaFoldDB" id="A0A423WL06"/>
<evidence type="ECO:0000313" key="2">
    <source>
        <dbReference type="EMBL" id="ROW03892.1"/>
    </source>
</evidence>
<dbReference type="Pfam" id="PF06985">
    <property type="entry name" value="HET"/>
    <property type="match status" value="1"/>
</dbReference>
<feature type="domain" description="Heterokaryon incompatibility" evidence="1">
    <location>
        <begin position="43"/>
        <end position="207"/>
    </location>
</feature>